<dbReference type="SUPFAM" id="SSF52402">
    <property type="entry name" value="Adenine nucleotide alpha hydrolases-like"/>
    <property type="match status" value="2"/>
</dbReference>
<proteinExistence type="predicted"/>
<dbReference type="CDD" id="cd23659">
    <property type="entry name" value="USP_At3g01520-like"/>
    <property type="match status" value="1"/>
</dbReference>
<keyword evidence="4" id="KW-1185">Reference proteome</keyword>
<gene>
    <name evidence="3" type="ORF">D9Q98_002173</name>
</gene>
<dbReference type="EMBL" id="SIDB01000002">
    <property type="protein sequence ID" value="KAI3436115.1"/>
    <property type="molecule type" value="Genomic_DNA"/>
</dbReference>
<dbReference type="InterPro" id="IPR006016">
    <property type="entry name" value="UspA"/>
</dbReference>
<reference evidence="3" key="1">
    <citation type="journal article" date="2019" name="Plant J.">
        <title>Chlorella vulgaris genome assembly and annotation reveals the molecular basis for metabolic acclimation to high light conditions.</title>
        <authorList>
            <person name="Cecchin M."/>
            <person name="Marcolungo L."/>
            <person name="Rossato M."/>
            <person name="Girolomoni L."/>
            <person name="Cosentino E."/>
            <person name="Cuine S."/>
            <person name="Li-Beisson Y."/>
            <person name="Delledonne M."/>
            <person name="Ballottari M."/>
        </authorList>
    </citation>
    <scope>NUCLEOTIDE SEQUENCE</scope>
    <source>
        <strain evidence="3">211/11P</strain>
    </source>
</reference>
<dbReference type="PANTHER" id="PTHR31964:SF113">
    <property type="entry name" value="USPA DOMAIN-CONTAINING PROTEIN"/>
    <property type="match status" value="1"/>
</dbReference>
<dbReference type="Gene3D" id="3.40.50.620">
    <property type="entry name" value="HUPs"/>
    <property type="match status" value="2"/>
</dbReference>
<evidence type="ECO:0000313" key="3">
    <source>
        <dbReference type="EMBL" id="KAI3436115.1"/>
    </source>
</evidence>
<dbReference type="OrthoDB" id="843225at2759"/>
<dbReference type="PANTHER" id="PTHR31964">
    <property type="entry name" value="ADENINE NUCLEOTIDE ALPHA HYDROLASES-LIKE SUPERFAMILY PROTEIN"/>
    <property type="match status" value="1"/>
</dbReference>
<feature type="region of interest" description="Disordered" evidence="1">
    <location>
        <begin position="53"/>
        <end position="74"/>
    </location>
</feature>
<evidence type="ECO:0000256" key="1">
    <source>
        <dbReference type="SAM" id="MobiDB-lite"/>
    </source>
</evidence>
<feature type="compositionally biased region" description="Low complexity" evidence="1">
    <location>
        <begin position="59"/>
        <end position="73"/>
    </location>
</feature>
<feature type="domain" description="UspA" evidence="2">
    <location>
        <begin position="259"/>
        <end position="393"/>
    </location>
</feature>
<comment type="caution">
    <text evidence="3">The sequence shown here is derived from an EMBL/GenBank/DDBJ whole genome shotgun (WGS) entry which is preliminary data.</text>
</comment>
<dbReference type="Proteomes" id="UP001055712">
    <property type="component" value="Unassembled WGS sequence"/>
</dbReference>
<reference evidence="3" key="2">
    <citation type="submission" date="2020-11" db="EMBL/GenBank/DDBJ databases">
        <authorList>
            <person name="Cecchin M."/>
            <person name="Marcolungo L."/>
            <person name="Rossato M."/>
            <person name="Girolomoni L."/>
            <person name="Cosentino E."/>
            <person name="Cuine S."/>
            <person name="Li-Beisson Y."/>
            <person name="Delledonne M."/>
            <person name="Ballottari M."/>
        </authorList>
    </citation>
    <scope>NUCLEOTIDE SEQUENCE</scope>
    <source>
        <strain evidence="3">211/11P</strain>
        <tissue evidence="3">Whole cell</tissue>
    </source>
</reference>
<evidence type="ECO:0000313" key="4">
    <source>
        <dbReference type="Proteomes" id="UP001055712"/>
    </source>
</evidence>
<dbReference type="InterPro" id="IPR014729">
    <property type="entry name" value="Rossmann-like_a/b/a_fold"/>
</dbReference>
<name>A0A9D4TWB9_CHLVU</name>
<dbReference type="AlphaFoldDB" id="A0A9D4TWB9"/>
<protein>
    <recommendedName>
        <fullName evidence="2">UspA domain-containing protein</fullName>
    </recommendedName>
</protein>
<dbReference type="Pfam" id="PF00582">
    <property type="entry name" value="Usp"/>
    <property type="match status" value="2"/>
</dbReference>
<feature type="domain" description="UspA" evidence="2">
    <location>
        <begin position="82"/>
        <end position="240"/>
    </location>
</feature>
<accession>A0A9D4TWB9</accession>
<sequence>MAMHALRAEGQLAAYNPQRTAVSRHGLCSLNTPSRRQYRVRLCERPCPVVAAAAPGSGEAETPPARRAAAAATTKSPPLPARKFVFAVDGKPDCEQALRWAASNIFSKGDTVYLAHCLSDGRTPATAVGSSTAATQWSPARDEQRFAKELFRRMELEGSAMLHDRYVPLLEYNGIQHEESLLRLKVHRSAAGIAEAICTKAADLGADGVLIASHGAGVLADFGSVARWASENSKVPALLLPPATMDPQALTAPASKVVVVAGVDNLDSLQDTFEWALQKAAKPGDEVYVLHAEQVSSEDEAVAARKLLVQRVHDWQQNSSAAIAPTVTVVCDVIQGSSVPDESMADPEGESGAGAQICTLASDLGARCVVLSHHGQGMVRELLWGHVTMHLTKFCSRALVVLEPRHIAKR</sequence>
<organism evidence="3 4">
    <name type="scientific">Chlorella vulgaris</name>
    <name type="common">Green alga</name>
    <dbReference type="NCBI Taxonomy" id="3077"/>
    <lineage>
        <taxon>Eukaryota</taxon>
        <taxon>Viridiplantae</taxon>
        <taxon>Chlorophyta</taxon>
        <taxon>core chlorophytes</taxon>
        <taxon>Trebouxiophyceae</taxon>
        <taxon>Chlorellales</taxon>
        <taxon>Chlorellaceae</taxon>
        <taxon>Chlorella clade</taxon>
        <taxon>Chlorella</taxon>
    </lineage>
</organism>
<evidence type="ECO:0000259" key="2">
    <source>
        <dbReference type="Pfam" id="PF00582"/>
    </source>
</evidence>